<feature type="compositionally biased region" description="Polar residues" evidence="1">
    <location>
        <begin position="23"/>
        <end position="36"/>
    </location>
</feature>
<dbReference type="Proteomes" id="UP000264071">
    <property type="component" value="Unassembled WGS sequence"/>
</dbReference>
<organism evidence="2 3">
    <name type="scientific">Gemmatimonas aurantiaca</name>
    <dbReference type="NCBI Taxonomy" id="173480"/>
    <lineage>
        <taxon>Bacteria</taxon>
        <taxon>Pseudomonadati</taxon>
        <taxon>Gemmatimonadota</taxon>
        <taxon>Gemmatimonadia</taxon>
        <taxon>Gemmatimonadales</taxon>
        <taxon>Gemmatimonadaceae</taxon>
        <taxon>Gemmatimonas</taxon>
    </lineage>
</organism>
<dbReference type="EMBL" id="DPIY01000010">
    <property type="protein sequence ID" value="HCT58208.1"/>
    <property type="molecule type" value="Genomic_DNA"/>
</dbReference>
<accession>A0A3D4VC60</accession>
<evidence type="ECO:0000256" key="1">
    <source>
        <dbReference type="SAM" id="MobiDB-lite"/>
    </source>
</evidence>
<evidence type="ECO:0000313" key="3">
    <source>
        <dbReference type="Proteomes" id="UP000264071"/>
    </source>
</evidence>
<evidence type="ECO:0000313" key="2">
    <source>
        <dbReference type="EMBL" id="HCT58208.1"/>
    </source>
</evidence>
<comment type="caution">
    <text evidence="2">The sequence shown here is derived from an EMBL/GenBank/DDBJ whole genome shotgun (WGS) entry which is preliminary data.</text>
</comment>
<gene>
    <name evidence="2" type="ORF">DGD08_13470</name>
</gene>
<proteinExistence type="predicted"/>
<dbReference type="AlphaFoldDB" id="A0A3D4VC60"/>
<name>A0A3D4VC60_9BACT</name>
<reference evidence="2 3" key="1">
    <citation type="journal article" date="2018" name="Nat. Biotechnol.">
        <title>A standardized bacterial taxonomy based on genome phylogeny substantially revises the tree of life.</title>
        <authorList>
            <person name="Parks D.H."/>
            <person name="Chuvochina M."/>
            <person name="Waite D.W."/>
            <person name="Rinke C."/>
            <person name="Skarshewski A."/>
            <person name="Chaumeil P.A."/>
            <person name="Hugenholtz P."/>
        </authorList>
    </citation>
    <scope>NUCLEOTIDE SEQUENCE [LARGE SCALE GENOMIC DNA]</scope>
    <source>
        <strain evidence="2">UBA8844</strain>
    </source>
</reference>
<protein>
    <submittedName>
        <fullName evidence="2">Uncharacterized protein</fullName>
    </submittedName>
</protein>
<feature type="compositionally biased region" description="Low complexity" evidence="1">
    <location>
        <begin position="1"/>
        <end position="20"/>
    </location>
</feature>
<feature type="region of interest" description="Disordered" evidence="1">
    <location>
        <begin position="1"/>
        <end position="38"/>
    </location>
</feature>
<sequence>MPAIGATHGAGATDSTGSGARDVTSSTPAGTFSGQWQDGDEQIAWRADRTDGAVTQITEAVTFGADARVTRQLQFTREGTLLVFHEIRTQTMQSPDRTPGPMEVQVTLAFAGDSVSRSEKLVDGKPTTLRSFEIDYARRHAEQALAVARRSP</sequence>